<reference evidence="9 10" key="1">
    <citation type="submission" date="2019-05" db="EMBL/GenBank/DDBJ databases">
        <title>Genomic Characterization of 104 Bunyaviruses in the Families Peribunyaviridae, Nairoviridae, and Phenuiviridae.</title>
        <authorList>
            <person name="Kapuscinski M."/>
            <person name="Bergren N."/>
            <person name="Russell B."/>
            <person name="Lee J."/>
            <person name="Borland E."/>
            <person name="King D."/>
            <person name="Burkhalter K."/>
            <person name="Stenglein M."/>
            <person name="Kading R."/>
        </authorList>
    </citation>
    <scope>NUCLEOTIDE SEQUENCE [LARGE SCALE GENOMIC DNA]</scope>
    <source>
        <strain evidence="9 10">YM 50</strain>
    </source>
</reference>
<evidence type="ECO:0000256" key="4">
    <source>
        <dbReference type="ARBA" id="ARBA00022844"/>
    </source>
</evidence>
<keyword evidence="7" id="KW-0687">Ribonucleoprotein</keyword>
<dbReference type="Proteomes" id="UP001300775">
    <property type="component" value="Genome"/>
</dbReference>
<dbReference type="InterPro" id="IPR043012">
    <property type="entry name" value="Bunya_nucleocap_N"/>
</dbReference>
<dbReference type="Pfam" id="PF00952">
    <property type="entry name" value="Bunya_nucleocap"/>
    <property type="match status" value="1"/>
</dbReference>
<dbReference type="EMBL" id="MK896507">
    <property type="protein sequence ID" value="QLA47049.1"/>
    <property type="molecule type" value="Viral_cRNA"/>
</dbReference>
<evidence type="ECO:0000256" key="8">
    <source>
        <dbReference type="ARBA" id="ARBA00033344"/>
    </source>
</evidence>
<evidence type="ECO:0000256" key="7">
    <source>
        <dbReference type="ARBA" id="ARBA00023274"/>
    </source>
</evidence>
<keyword evidence="5" id="KW-0694">RNA-binding</keyword>
<sequence>MADFTYDDEERLQIEPFRPDVAVAYFDIVHKEIDIKSIKIFFLNAGKLKKSLRMCPKLEVTAKFGDWSVTFKNTHNPALGKVQLAENDLTLHRISGYLAKRLIRWINYGAADKKELVKKEIINPLAEAAGITWNNSNPEFYLSFFPGTEFFLADFQGYPLAITAVRVKKGMLKSDFLQKVLRQKYNGKDPVVWMKDELATIQKAVAEVGKHPLIKMSLLPHINEFLANLGIPTVGSLI</sequence>
<evidence type="ECO:0000256" key="6">
    <source>
        <dbReference type="ARBA" id="ARBA00023086"/>
    </source>
</evidence>
<protein>
    <recommendedName>
        <fullName evidence="3">Nucleoprotein</fullName>
    </recommendedName>
    <alternativeName>
        <fullName evidence="8">Nucleocapsid protein</fullName>
    </alternativeName>
</protein>
<name>A0A7D9MVW3_9VIRU</name>
<evidence type="ECO:0000313" key="9">
    <source>
        <dbReference type="EMBL" id="QLA47049.1"/>
    </source>
</evidence>
<proteinExistence type="inferred from homology"/>
<dbReference type="GO" id="GO:0019013">
    <property type="term" value="C:viral nucleocapsid"/>
    <property type="evidence" value="ECO:0007669"/>
    <property type="project" value="UniProtKB-KW"/>
</dbReference>
<accession>A0A7D9MVW3</accession>
<dbReference type="GO" id="GO:0003723">
    <property type="term" value="F:RNA binding"/>
    <property type="evidence" value="ECO:0007669"/>
    <property type="project" value="UniProtKB-KW"/>
</dbReference>
<evidence type="ECO:0000256" key="2">
    <source>
        <dbReference type="ARBA" id="ARBA00006516"/>
    </source>
</evidence>
<evidence type="ECO:0000256" key="1">
    <source>
        <dbReference type="ARBA" id="ARBA00004328"/>
    </source>
</evidence>
<dbReference type="GeneID" id="80553767"/>
<dbReference type="InterPro" id="IPR043011">
    <property type="entry name" value="Bunya_nucleocap_C"/>
</dbReference>
<comment type="similarity">
    <text evidence="2">Belongs to the orthobunyavirus nucleocapsid protein family.</text>
</comment>
<evidence type="ECO:0000256" key="3">
    <source>
        <dbReference type="ARBA" id="ARBA00014389"/>
    </source>
</evidence>
<dbReference type="KEGG" id="vg:80553767"/>
<dbReference type="GO" id="GO:1990904">
    <property type="term" value="C:ribonucleoprotein complex"/>
    <property type="evidence" value="ECO:0007669"/>
    <property type="project" value="UniProtKB-KW"/>
</dbReference>
<dbReference type="Gene3D" id="1.10.472.180">
    <property type="entry name" value="Bunyavirus nucleocapsid (N) protein, C-terminal domain"/>
    <property type="match status" value="1"/>
</dbReference>
<dbReference type="InterPro" id="IPR001784">
    <property type="entry name" value="Bunya_nucleocap"/>
</dbReference>
<comment type="subcellular location">
    <subcellularLocation>
        <location evidence="1">Virion</location>
    </subcellularLocation>
</comment>
<keyword evidence="4" id="KW-0946">Virion</keyword>
<dbReference type="RefSeq" id="YP_010840668.1">
    <property type="nucleotide sequence ID" value="NC_078916.1"/>
</dbReference>
<keyword evidence="6" id="KW-0543">Viral nucleoprotein</keyword>
<evidence type="ECO:0000256" key="5">
    <source>
        <dbReference type="ARBA" id="ARBA00022884"/>
    </source>
</evidence>
<evidence type="ECO:0000313" key="10">
    <source>
        <dbReference type="Proteomes" id="UP001300775"/>
    </source>
</evidence>
<organism evidence="9 10">
    <name type="scientific">Okola virus</name>
    <dbReference type="NCBI Taxonomy" id="2748254"/>
    <lineage>
        <taxon>Viruses</taxon>
        <taxon>Riboviria</taxon>
        <taxon>Orthornavirae</taxon>
        <taxon>Negarnaviricota</taxon>
        <taxon>Polyploviricotina</taxon>
        <taxon>Bunyaviricetes</taxon>
        <taxon>Elliovirales</taxon>
        <taxon>Peribunyaviridae</taxon>
        <taxon>Orthobunyavirus</taxon>
        <taxon>Orthobunyavirus okolaense</taxon>
    </lineage>
</organism>
<keyword evidence="10" id="KW-1185">Reference proteome</keyword>
<dbReference type="Gene3D" id="1.20.142.20">
    <property type="match status" value="1"/>
</dbReference>